<feature type="domain" description="Glycosyltransferase subfamily 4-like N-terminal" evidence="3">
    <location>
        <begin position="12"/>
        <end position="171"/>
    </location>
</feature>
<keyword evidence="2" id="KW-0808">Transferase</keyword>
<keyword evidence="5" id="KW-1185">Reference proteome</keyword>
<evidence type="ECO:0000259" key="3">
    <source>
        <dbReference type="Pfam" id="PF13439"/>
    </source>
</evidence>
<dbReference type="PANTHER" id="PTHR12526:SF510">
    <property type="entry name" value="D-INOSITOL 3-PHOSPHATE GLYCOSYLTRANSFERASE"/>
    <property type="match status" value="1"/>
</dbReference>
<dbReference type="Gene3D" id="3.40.50.2000">
    <property type="entry name" value="Glycogen Phosphorylase B"/>
    <property type="match status" value="2"/>
</dbReference>
<dbReference type="Pfam" id="PF13439">
    <property type="entry name" value="Glyco_transf_4"/>
    <property type="match status" value="1"/>
</dbReference>
<dbReference type="PANTHER" id="PTHR12526">
    <property type="entry name" value="GLYCOSYLTRANSFERASE"/>
    <property type="match status" value="1"/>
</dbReference>
<organism evidence="4 5">
    <name type="scientific">Novipirellula rosea</name>
    <dbReference type="NCBI Taxonomy" id="1031540"/>
    <lineage>
        <taxon>Bacteria</taxon>
        <taxon>Pseudomonadati</taxon>
        <taxon>Planctomycetota</taxon>
        <taxon>Planctomycetia</taxon>
        <taxon>Pirellulales</taxon>
        <taxon>Pirellulaceae</taxon>
        <taxon>Novipirellula</taxon>
    </lineage>
</organism>
<dbReference type="SUPFAM" id="SSF53756">
    <property type="entry name" value="UDP-Glycosyltransferase/glycogen phosphorylase"/>
    <property type="match status" value="1"/>
</dbReference>
<accession>A0ABP8N1H2</accession>
<dbReference type="InterPro" id="IPR028098">
    <property type="entry name" value="Glyco_trans_4-like_N"/>
</dbReference>
<dbReference type="EMBL" id="BAABGA010000046">
    <property type="protein sequence ID" value="GAA4458094.1"/>
    <property type="molecule type" value="Genomic_DNA"/>
</dbReference>
<dbReference type="CDD" id="cd03811">
    <property type="entry name" value="GT4_GT28_WabH-like"/>
    <property type="match status" value="1"/>
</dbReference>
<gene>
    <name evidence="4" type="ORF">GCM10023156_35710</name>
</gene>
<sequence>MRIALVITELNPGGAERCLSEIAIGLADNGDDVRVYSFGSPPLPQKAIFAERLSSHGISVTYLNLDSAWHFMRARRELAKLLRSFQPSLVQTFLFHANVIGTLAAKDAGVKVCVGGIRVAEANRIRCQIERRLIKKMDHVVCVSEEVKLFSHQYLGTQAERTSVIPNAVDVPAFSTAHPVALHTISWDDDSVVTLFVGRMHPQKGLELIQEQIDTLAPAGSNRRVLLIGEGPLAKKIDDWTQQVGHDRVQRLPWHPNIAAWMRASRVLVLPSRYEGMPNVVLEAMAAGLPVVCSNVEGSSTLLAHAADDQLFDSGDSPAMAKRVTRFLDDADFARELGLQNQARARIDFSIPTMVDRYRTLYRDLLNR</sequence>
<dbReference type="Proteomes" id="UP001500840">
    <property type="component" value="Unassembled WGS sequence"/>
</dbReference>
<dbReference type="Pfam" id="PF13692">
    <property type="entry name" value="Glyco_trans_1_4"/>
    <property type="match status" value="1"/>
</dbReference>
<comment type="caution">
    <text evidence="4">The sequence shown here is derived from an EMBL/GenBank/DDBJ whole genome shotgun (WGS) entry which is preliminary data.</text>
</comment>
<dbReference type="RefSeq" id="WP_345324215.1">
    <property type="nucleotide sequence ID" value="NZ_BAABGA010000046.1"/>
</dbReference>
<name>A0ABP8N1H2_9BACT</name>
<evidence type="ECO:0000313" key="4">
    <source>
        <dbReference type="EMBL" id="GAA4458094.1"/>
    </source>
</evidence>
<proteinExistence type="predicted"/>
<evidence type="ECO:0000256" key="1">
    <source>
        <dbReference type="ARBA" id="ARBA00022676"/>
    </source>
</evidence>
<protein>
    <submittedName>
        <fullName evidence="4">Glycosyltransferase</fullName>
    </submittedName>
</protein>
<keyword evidence="1" id="KW-0328">Glycosyltransferase</keyword>
<reference evidence="5" key="1">
    <citation type="journal article" date="2019" name="Int. J. Syst. Evol. Microbiol.">
        <title>The Global Catalogue of Microorganisms (GCM) 10K type strain sequencing project: providing services to taxonomists for standard genome sequencing and annotation.</title>
        <authorList>
            <consortium name="The Broad Institute Genomics Platform"/>
            <consortium name="The Broad Institute Genome Sequencing Center for Infectious Disease"/>
            <person name="Wu L."/>
            <person name="Ma J."/>
        </authorList>
    </citation>
    <scope>NUCLEOTIDE SEQUENCE [LARGE SCALE GENOMIC DNA]</scope>
    <source>
        <strain evidence="5">JCM 17759</strain>
    </source>
</reference>
<evidence type="ECO:0000256" key="2">
    <source>
        <dbReference type="ARBA" id="ARBA00022679"/>
    </source>
</evidence>
<evidence type="ECO:0000313" key="5">
    <source>
        <dbReference type="Proteomes" id="UP001500840"/>
    </source>
</evidence>